<proteinExistence type="predicted"/>
<dbReference type="EMBL" id="MUGS01000014">
    <property type="protein sequence ID" value="OXG07008.1"/>
    <property type="molecule type" value="Genomic_DNA"/>
</dbReference>
<dbReference type="OrthoDB" id="1122364at2"/>
<gene>
    <name evidence="1" type="ORF">B0A64_09310</name>
</gene>
<sequence length="132" mass="15514">MKTINQLGIYLDHACANLIDFTDNDKDTQTVISEFDIQDKHETLQRSESEMHHKEQDKQRAYFKKIATLAIGYNELVLFGPTTAKTELLHFLQKDNSFVKIKIEAENTTKMNLQQQEVFVRDHFKKFDFKNS</sequence>
<evidence type="ECO:0000313" key="1">
    <source>
        <dbReference type="EMBL" id="OXG07008.1"/>
    </source>
</evidence>
<comment type="caution">
    <text evidence="1">The sequence shown here is derived from an EMBL/GenBank/DDBJ whole genome shotgun (WGS) entry which is preliminary data.</text>
</comment>
<dbReference type="RefSeq" id="WP_089479234.1">
    <property type="nucleotide sequence ID" value="NZ_MUGS01000014.1"/>
</dbReference>
<accession>A0A227PCK9</accession>
<keyword evidence="2" id="KW-1185">Reference proteome</keyword>
<protein>
    <submittedName>
        <fullName evidence="1">Uncharacterized protein</fullName>
    </submittedName>
</protein>
<evidence type="ECO:0000313" key="2">
    <source>
        <dbReference type="Proteomes" id="UP000214684"/>
    </source>
</evidence>
<organism evidence="1 2">
    <name type="scientific">Flavobacterium araucananum</name>
    <dbReference type="NCBI Taxonomy" id="946678"/>
    <lineage>
        <taxon>Bacteria</taxon>
        <taxon>Pseudomonadati</taxon>
        <taxon>Bacteroidota</taxon>
        <taxon>Flavobacteriia</taxon>
        <taxon>Flavobacteriales</taxon>
        <taxon>Flavobacteriaceae</taxon>
        <taxon>Flavobacterium</taxon>
    </lineage>
</organism>
<dbReference type="Gene3D" id="3.30.420.60">
    <property type="entry name" value="eRF1 domain 2"/>
    <property type="match status" value="1"/>
</dbReference>
<name>A0A227PCK9_9FLAO</name>
<dbReference type="Proteomes" id="UP000214684">
    <property type="component" value="Unassembled WGS sequence"/>
</dbReference>
<dbReference type="SUPFAM" id="SSF53137">
    <property type="entry name" value="Translational machinery components"/>
    <property type="match status" value="1"/>
</dbReference>
<dbReference type="InterPro" id="IPR042226">
    <property type="entry name" value="eFR1_2_sf"/>
</dbReference>
<reference evidence="1 2" key="1">
    <citation type="submission" date="2016-11" db="EMBL/GenBank/DDBJ databases">
        <title>Whole genomes of Flavobacteriaceae.</title>
        <authorList>
            <person name="Stine C."/>
            <person name="Li C."/>
            <person name="Tadesse D."/>
        </authorList>
    </citation>
    <scope>NUCLEOTIDE SEQUENCE [LARGE SCALE GENOMIC DNA]</scope>
    <source>
        <strain evidence="1 2">DSM 24704</strain>
    </source>
</reference>
<dbReference type="AlphaFoldDB" id="A0A227PCK9"/>